<dbReference type="InterPro" id="IPR029464">
    <property type="entry name" value="HSDR_N"/>
</dbReference>
<keyword evidence="1" id="KW-1133">Transmembrane helix</keyword>
<dbReference type="OrthoDB" id="9814572at2"/>
<gene>
    <name evidence="3" type="ordered locus">Fleli_1222</name>
</gene>
<reference evidence="4" key="1">
    <citation type="submission" date="2012-06" db="EMBL/GenBank/DDBJ databases">
        <title>The complete genome of Flexibacter litoralis DSM 6794.</title>
        <authorList>
            <person name="Lucas S."/>
            <person name="Copeland A."/>
            <person name="Lapidus A."/>
            <person name="Glavina del Rio T."/>
            <person name="Dalin E."/>
            <person name="Tice H."/>
            <person name="Bruce D."/>
            <person name="Goodwin L."/>
            <person name="Pitluck S."/>
            <person name="Peters L."/>
            <person name="Ovchinnikova G."/>
            <person name="Lu M."/>
            <person name="Kyrpides N."/>
            <person name="Mavromatis K."/>
            <person name="Ivanova N."/>
            <person name="Brettin T."/>
            <person name="Detter J.C."/>
            <person name="Han C."/>
            <person name="Larimer F."/>
            <person name="Land M."/>
            <person name="Hauser L."/>
            <person name="Markowitz V."/>
            <person name="Cheng J.-F."/>
            <person name="Hugenholtz P."/>
            <person name="Woyke T."/>
            <person name="Wu D."/>
            <person name="Spring S."/>
            <person name="Lang E."/>
            <person name="Kopitz M."/>
            <person name="Brambilla E."/>
            <person name="Klenk H.-P."/>
            <person name="Eisen J.A."/>
        </authorList>
    </citation>
    <scope>NUCLEOTIDE SEQUENCE [LARGE SCALE GENOMIC DNA]</scope>
    <source>
        <strain evidence="4">ATCC 23117 / DSM 6794 / NBRC 15988 / NCIMB 1366 / Sio-4</strain>
    </source>
</reference>
<dbReference type="Proteomes" id="UP000006054">
    <property type="component" value="Chromosome"/>
</dbReference>
<feature type="transmembrane region" description="Helical" evidence="1">
    <location>
        <begin position="258"/>
        <end position="280"/>
    </location>
</feature>
<dbReference type="RefSeq" id="WP_014797116.1">
    <property type="nucleotide sequence ID" value="NC_018018.1"/>
</dbReference>
<dbReference type="KEGG" id="fli:Fleli_1222"/>
<proteinExistence type="predicted"/>
<feature type="transmembrane region" description="Helical" evidence="1">
    <location>
        <begin position="216"/>
        <end position="238"/>
    </location>
</feature>
<dbReference type="Pfam" id="PF13588">
    <property type="entry name" value="HSDR_N_2"/>
    <property type="match status" value="1"/>
</dbReference>
<dbReference type="HOGENOM" id="CLU_707415_0_0_10"/>
<feature type="domain" description="Type I restriction enzyme R protein N-terminal" evidence="2">
    <location>
        <begin position="58"/>
        <end position="173"/>
    </location>
</feature>
<keyword evidence="1" id="KW-0812">Transmembrane</keyword>
<dbReference type="AlphaFoldDB" id="I4AI74"/>
<feature type="transmembrane region" description="Helical" evidence="1">
    <location>
        <begin position="301"/>
        <end position="320"/>
    </location>
</feature>
<keyword evidence="1" id="KW-0472">Membrane</keyword>
<dbReference type="STRING" id="880071.Fleli_1222"/>
<evidence type="ECO:0000259" key="2">
    <source>
        <dbReference type="Pfam" id="PF13588"/>
    </source>
</evidence>
<accession>I4AI74</accession>
<keyword evidence="4" id="KW-1185">Reference proteome</keyword>
<dbReference type="eggNOG" id="COG0286">
    <property type="taxonomic scope" value="Bacteria"/>
</dbReference>
<feature type="transmembrane region" description="Helical" evidence="1">
    <location>
        <begin position="359"/>
        <end position="383"/>
    </location>
</feature>
<dbReference type="EMBL" id="CP003345">
    <property type="protein sequence ID" value="AFM03659.1"/>
    <property type="molecule type" value="Genomic_DNA"/>
</dbReference>
<name>I4AI74_BERLS</name>
<evidence type="ECO:0000256" key="1">
    <source>
        <dbReference type="SAM" id="Phobius"/>
    </source>
</evidence>
<sequence length="390" mass="46226">MATNSNSKISKVIKSLDPYKVTEILEKGVLAGLICFVGTETDRYVFYPHQSMRLRWEPEEEVRAWAYIKLVTEKKYLPSRIVFERKVKMGSSYRYVDIVIFSDNQHQNDEVIIECKRENVGKKAFLEAVEQGKSYDNQLYGKYIWITSQKRNVYYKTKPEKNGRDYIEIDNLPSFSTSTKFTGALNETFWTIKHSLKAFYKNYIVPQTQKPWLMDVLLFAFVFVFAGFLISWFNAKVITAQIDNHTRWLAKEKIHYGHLYWIVPILTTLLMMWGFKTKLFPKITERRTARNRKKKGKNLPFIFNNKVIFATLIVVIPSLVLSELLFGTGDICRTCCSEKWYCWWSRKHYYQVEESWRMMIYFVPFVIGVPIQAIMMVVLNWVFEAFSRLR</sequence>
<organism evidence="3 4">
    <name type="scientific">Bernardetia litoralis (strain ATCC 23117 / DSM 6794 / NBRC 15988 / NCIMB 1366 / Fx l1 / Sio-4)</name>
    <name type="common">Flexibacter litoralis</name>
    <dbReference type="NCBI Taxonomy" id="880071"/>
    <lineage>
        <taxon>Bacteria</taxon>
        <taxon>Pseudomonadati</taxon>
        <taxon>Bacteroidota</taxon>
        <taxon>Cytophagia</taxon>
        <taxon>Cytophagales</taxon>
        <taxon>Bernardetiaceae</taxon>
        <taxon>Bernardetia</taxon>
    </lineage>
</organism>
<protein>
    <recommendedName>
        <fullName evidence="2">Type I restriction enzyme R protein N-terminal domain-containing protein</fullName>
    </recommendedName>
</protein>
<evidence type="ECO:0000313" key="3">
    <source>
        <dbReference type="EMBL" id="AFM03659.1"/>
    </source>
</evidence>
<evidence type="ECO:0000313" key="4">
    <source>
        <dbReference type="Proteomes" id="UP000006054"/>
    </source>
</evidence>